<proteinExistence type="predicted"/>
<protein>
    <submittedName>
        <fullName evidence="2">AcrB/AcrD/AcrF family protein</fullName>
    </submittedName>
</protein>
<feature type="transmembrane region" description="Helical" evidence="1">
    <location>
        <begin position="934"/>
        <end position="957"/>
    </location>
</feature>
<feature type="transmembrane region" description="Helical" evidence="1">
    <location>
        <begin position="338"/>
        <end position="366"/>
    </location>
</feature>
<dbReference type="SUPFAM" id="SSF82693">
    <property type="entry name" value="Multidrug efflux transporter AcrB pore domain, PN1, PN2, PC1 and PC2 subdomains"/>
    <property type="match status" value="3"/>
</dbReference>
<dbReference type="GO" id="GO:0005886">
    <property type="term" value="C:plasma membrane"/>
    <property type="evidence" value="ECO:0007669"/>
    <property type="project" value="TreeGrafter"/>
</dbReference>
<dbReference type="SUPFAM" id="SSF82866">
    <property type="entry name" value="Multidrug efflux transporter AcrB transmembrane domain"/>
    <property type="match status" value="2"/>
</dbReference>
<evidence type="ECO:0000256" key="1">
    <source>
        <dbReference type="SAM" id="Phobius"/>
    </source>
</evidence>
<feature type="transmembrane region" description="Helical" evidence="1">
    <location>
        <begin position="20"/>
        <end position="37"/>
    </location>
</feature>
<dbReference type="Proteomes" id="UP000463138">
    <property type="component" value="Unassembled WGS sequence"/>
</dbReference>
<feature type="transmembrane region" description="Helical" evidence="1">
    <location>
        <begin position="373"/>
        <end position="393"/>
    </location>
</feature>
<feature type="transmembrane region" description="Helical" evidence="1">
    <location>
        <begin position="978"/>
        <end position="999"/>
    </location>
</feature>
<feature type="transmembrane region" description="Helical" evidence="1">
    <location>
        <begin position="881"/>
        <end position="900"/>
    </location>
</feature>
<dbReference type="Gene3D" id="3.30.70.1440">
    <property type="entry name" value="Multidrug efflux transporter AcrB pore domain"/>
    <property type="match status" value="1"/>
</dbReference>
<dbReference type="RefSeq" id="WP_149331410.1">
    <property type="nucleotide sequence ID" value="NZ_QOVF01000001.1"/>
</dbReference>
<comment type="caution">
    <text evidence="2">The sequence shown here is derived from an EMBL/GenBank/DDBJ whole genome shotgun (WGS) entry which is preliminary data.</text>
</comment>
<dbReference type="Gene3D" id="3.30.70.1320">
    <property type="entry name" value="Multidrug efflux transporter AcrB pore domain like"/>
    <property type="match status" value="1"/>
</dbReference>
<feature type="transmembrane region" description="Helical" evidence="1">
    <location>
        <begin position="399"/>
        <end position="424"/>
    </location>
</feature>
<organism evidence="2 3">
    <name type="scientific">Halopseudomonas laoshanensis</name>
    <dbReference type="NCBI Taxonomy" id="2268758"/>
    <lineage>
        <taxon>Bacteria</taxon>
        <taxon>Pseudomonadati</taxon>
        <taxon>Pseudomonadota</taxon>
        <taxon>Gammaproteobacteria</taxon>
        <taxon>Pseudomonadales</taxon>
        <taxon>Pseudomonadaceae</taxon>
        <taxon>Halopseudomonas</taxon>
    </lineage>
</organism>
<feature type="transmembrane region" description="Helical" evidence="1">
    <location>
        <begin position="907"/>
        <end position="928"/>
    </location>
</feature>
<dbReference type="PANTHER" id="PTHR32063:SF0">
    <property type="entry name" value="SWARMING MOTILITY PROTEIN SWRC"/>
    <property type="match status" value="1"/>
</dbReference>
<sequence>MTDPERPRFGLTTLAIGRPVGTLALASVVLIMGLYFLQRLPIDLLPSIDYPQIRVSVEYPGVSAEVIEEQVTRVLERNLAATENLTKISSEVEDSQTDLDLTFEFGTDLDLALQDTARGLEQARPLLPDVDPPRVRKFDPGQQAVWQGGFSSTVRNEAAVNDWIENTLTPQLIGIPGVSSVEAAGGMVREIEVIIDQQRLLSYGMGMADVSRILAAENRDLAIGRVTSDTFDVAAKTEGLFTSLKQIENLLLPLPREVSRYGQNIRLADVAEVIDGNRRQRVFARLDGTPASQVSIYKLPEANTVAVADAVRDTLKRLERSDFIPADISYRPTQDPTYFIRGALSSVTSAALLGGTLAMIIVLLFLGSLRKGFVIGISIPIAIMATFSLMGMSGLTLNIISMGGLALGVGLLLDNAIVMLENIYRHRETLGKSPDDAARDGASEVVSAITAGTMTNLAAVLPFLLVSGIAALVFREMIVTISFAILATLLAGLTLVPSLAALMGRISFNSGLVNSAPVRGFSAGILRLRNGYARVLPGVLRWRWGVMGLATLLLAGSAWLFTQLGSEFLPQLDDGAVQIRITMPAGTPPDETQRVSRQIEQLLLERDHVDNVFTLAGGALWGGVISERAGSGIFQIQLVPASERPDMPAGIWINEAQRAVRDLGLPGVSITARPPQIRGLRFTSDGNDLAIGVTGPELDELQRISDDIKQRLEGIPGLIGLETGAEDQTPLLRLFVDRQRAAQFGLRVSDVGEAIRHAVDGQVATQYIDGNQEYDMRVRLPYDTITNAEDLGSLLLFRIDDEPVLLRDVARLELGEGPAVIYRENQTRIMRVVGDINTSISDVGTVMMAVEERLADLEIPERYSLLTGGQWETIQETNQEIILVVMLSIFLVFVVLAVQYERLSNPLIIMAAAPLSMVGVSLALWATSTPVSSPVMIGLILLIGIVVNNAILLVEYIEQGRRQDGLSVIEAIARAGSVRLRPILMTTLTTVLGMLPLAIGIGEGAEIMRPLALTVVGGLMVSMLLTLFVVPCLYMIINGLAECATTKLTGRPAAV</sequence>
<dbReference type="OrthoDB" id="9757904at2"/>
<dbReference type="SUPFAM" id="SSF82714">
    <property type="entry name" value="Multidrug efflux transporter AcrB TolC docking domain, DN and DC subdomains"/>
    <property type="match status" value="2"/>
</dbReference>
<dbReference type="Pfam" id="PF00873">
    <property type="entry name" value="ACR_tran"/>
    <property type="match status" value="1"/>
</dbReference>
<dbReference type="GO" id="GO:0042910">
    <property type="term" value="F:xenobiotic transmembrane transporter activity"/>
    <property type="evidence" value="ECO:0007669"/>
    <property type="project" value="TreeGrafter"/>
</dbReference>
<evidence type="ECO:0000313" key="2">
    <source>
        <dbReference type="EMBL" id="KAA0696446.1"/>
    </source>
</evidence>
<dbReference type="EMBL" id="QOVF01000001">
    <property type="protein sequence ID" value="KAA0696446.1"/>
    <property type="molecule type" value="Genomic_DNA"/>
</dbReference>
<dbReference type="InterPro" id="IPR027463">
    <property type="entry name" value="AcrB_DN_DC_subdom"/>
</dbReference>
<keyword evidence="3" id="KW-1185">Reference proteome</keyword>
<dbReference type="Gene3D" id="1.20.1640.10">
    <property type="entry name" value="Multidrug efflux transporter AcrB transmembrane domain"/>
    <property type="match status" value="2"/>
</dbReference>
<dbReference type="AlphaFoldDB" id="A0A7V7KYT7"/>
<reference evidence="2 3" key="1">
    <citation type="submission" date="2018-07" db="EMBL/GenBank/DDBJ databases">
        <title>Pseudomonas laoshanensis sp. nov., isolated from soil.</title>
        <authorList>
            <person name="Sun J."/>
            <person name="Yu L."/>
            <person name="Wang M."/>
            <person name="Zhang C."/>
        </authorList>
    </citation>
    <scope>NUCLEOTIDE SEQUENCE [LARGE SCALE GENOMIC DNA]</scope>
    <source>
        <strain evidence="2 3">Y22</strain>
    </source>
</reference>
<feature type="transmembrane region" description="Helical" evidence="1">
    <location>
        <begin position="544"/>
        <end position="562"/>
    </location>
</feature>
<dbReference type="Gene3D" id="3.30.70.1430">
    <property type="entry name" value="Multidrug efflux transporter AcrB pore domain"/>
    <property type="match status" value="2"/>
</dbReference>
<evidence type="ECO:0000313" key="3">
    <source>
        <dbReference type="Proteomes" id="UP000463138"/>
    </source>
</evidence>
<accession>A0A7V7KYT7</accession>
<name>A0A7V7KYT7_9GAMM</name>
<dbReference type="InterPro" id="IPR001036">
    <property type="entry name" value="Acrflvin-R"/>
</dbReference>
<keyword evidence="1" id="KW-0472">Membrane</keyword>
<feature type="transmembrane region" description="Helical" evidence="1">
    <location>
        <begin position="1011"/>
        <end position="1037"/>
    </location>
</feature>
<gene>
    <name evidence="2" type="ORF">DT594_03660</name>
</gene>
<dbReference type="Gene3D" id="3.30.2090.10">
    <property type="entry name" value="Multidrug efflux transporter AcrB TolC docking domain, DN and DC subdomains"/>
    <property type="match status" value="2"/>
</dbReference>
<feature type="transmembrane region" description="Helical" evidence="1">
    <location>
        <begin position="478"/>
        <end position="502"/>
    </location>
</feature>
<keyword evidence="1" id="KW-1133">Transmembrane helix</keyword>
<dbReference type="PRINTS" id="PR00702">
    <property type="entry name" value="ACRIFLAVINRP"/>
</dbReference>
<dbReference type="PANTHER" id="PTHR32063">
    <property type="match status" value="1"/>
</dbReference>
<feature type="transmembrane region" description="Helical" evidence="1">
    <location>
        <begin position="445"/>
        <end position="472"/>
    </location>
</feature>
<keyword evidence="1" id="KW-0812">Transmembrane</keyword>